<dbReference type="EMBL" id="NKXS01006313">
    <property type="protein sequence ID" value="PIN01673.1"/>
    <property type="molecule type" value="Genomic_DNA"/>
</dbReference>
<keyword evidence="3" id="KW-0119">Carbohydrate metabolism</keyword>
<evidence type="ECO:0000259" key="5">
    <source>
        <dbReference type="PROSITE" id="PS51760"/>
    </source>
</evidence>
<keyword evidence="4" id="KW-0624">Polysaccharide degradation</keyword>
<proteinExistence type="inferred from homology"/>
<evidence type="ECO:0000256" key="2">
    <source>
        <dbReference type="ARBA" id="ARBA00022801"/>
    </source>
</evidence>
<dbReference type="AlphaFoldDB" id="A0A2G9G8Q0"/>
<dbReference type="EC" id="3.2.1.8" evidence="6"/>
<dbReference type="Pfam" id="PF00331">
    <property type="entry name" value="Glyco_hydro_10"/>
    <property type="match status" value="1"/>
</dbReference>
<evidence type="ECO:0000313" key="7">
    <source>
        <dbReference type="Proteomes" id="UP000231279"/>
    </source>
</evidence>
<dbReference type="InterPro" id="IPR001000">
    <property type="entry name" value="GH10_dom"/>
</dbReference>
<dbReference type="Proteomes" id="UP000231279">
    <property type="component" value="Unassembled WGS sequence"/>
</dbReference>
<name>A0A2G9G8Q0_9LAMI</name>
<dbReference type="PROSITE" id="PS51760">
    <property type="entry name" value="GH10_2"/>
    <property type="match status" value="1"/>
</dbReference>
<dbReference type="SUPFAM" id="SSF51445">
    <property type="entry name" value="(Trans)glycosidases"/>
    <property type="match status" value="1"/>
</dbReference>
<comment type="similarity">
    <text evidence="1">Belongs to the glycosyl hydrolase 10 (cellulase F) family.</text>
</comment>
<evidence type="ECO:0000256" key="1">
    <source>
        <dbReference type="ARBA" id="ARBA00007495"/>
    </source>
</evidence>
<comment type="caution">
    <text evidence="6">The sequence shown here is derived from an EMBL/GenBank/DDBJ whole genome shotgun (WGS) entry which is preliminary data.</text>
</comment>
<evidence type="ECO:0000256" key="3">
    <source>
        <dbReference type="ARBA" id="ARBA00023277"/>
    </source>
</evidence>
<keyword evidence="6" id="KW-0858">Xylan degradation</keyword>
<evidence type="ECO:0000256" key="4">
    <source>
        <dbReference type="ARBA" id="ARBA00023326"/>
    </source>
</evidence>
<dbReference type="GO" id="GO:0031176">
    <property type="term" value="F:endo-1,4-beta-xylanase activity"/>
    <property type="evidence" value="ECO:0007669"/>
    <property type="project" value="UniProtKB-EC"/>
</dbReference>
<dbReference type="Gene3D" id="2.60.120.260">
    <property type="entry name" value="Galactose-binding domain-like"/>
    <property type="match status" value="1"/>
</dbReference>
<protein>
    <submittedName>
        <fullName evidence="6">Endo-1,4-beta-xylanase</fullName>
        <ecNumber evidence="6">3.2.1.8</ecNumber>
    </submittedName>
</protein>
<dbReference type="PANTHER" id="PTHR31490:SF2">
    <property type="entry name" value="GLYCOSYL HYDROLASE FAMILY 10 PROTEIN"/>
    <property type="match status" value="1"/>
</dbReference>
<feature type="domain" description="GH10" evidence="5">
    <location>
        <begin position="196"/>
        <end position="384"/>
    </location>
</feature>
<reference evidence="7" key="1">
    <citation type="journal article" date="2018" name="Gigascience">
        <title>Genome assembly of the Pink Ipe (Handroanthus impetiginosus, Bignoniaceae), a highly valued, ecologically keystone Neotropical timber forest tree.</title>
        <authorList>
            <person name="Silva-Junior O.B."/>
            <person name="Grattapaglia D."/>
            <person name="Novaes E."/>
            <person name="Collevatti R.G."/>
        </authorList>
    </citation>
    <scope>NUCLEOTIDE SEQUENCE [LARGE SCALE GENOMIC DNA]</scope>
    <source>
        <strain evidence="7">cv. UFG-1</strain>
    </source>
</reference>
<sequence>MPITALKHLMSGKYWENGSWCLEKPLKPQYGGGIAINPELDEGLTGWTQSCDAKVEHHQQSNGNNYLAASIIFANQTSTIKKFHLEEDKFYTFSAWFQVSKVNAYIQAIFMTQTYNITAGWVATQEDCWTMLKGGLVSHDINSTAQVWVDSISLQPFTHQEWKSHQNQSIEKYRKSKLKFHVVDQQNRPVPDATISIKQTRLSFPFGNAISGYILNSTAYQNWFTSRFKYTYFNEQTRGIVNYSITDAMLQFAKSHEIAVRGHTVIWEDRLDHPTWLRDLPLNRSKEYRQLTGSRVNSVMNRYKREVFHWDVVNENMHHWFIKERIGKAHEIDLDALLFLNEYMTLEKSSDRRASIWMYLRKISEIREQGYDGPLGTGLQGHFGPIKLPYVTKLDVNNKMVSDQANRLDQVVRELHAHHAVQGILTWSAISPESYWKMCLTDQNFNNLDTGDVVDKFMAEWTYSSGLEGKTDSNGYFETSLFHGQYEQLVGWGKSPFCKNLKWRLVGKENMRKWFSRFV</sequence>
<accession>A0A2G9G8Q0</accession>
<keyword evidence="2 6" id="KW-0378">Hydrolase</keyword>
<dbReference type="InterPro" id="IPR044846">
    <property type="entry name" value="GH10"/>
</dbReference>
<organism evidence="6 7">
    <name type="scientific">Handroanthus impetiginosus</name>
    <dbReference type="NCBI Taxonomy" id="429701"/>
    <lineage>
        <taxon>Eukaryota</taxon>
        <taxon>Viridiplantae</taxon>
        <taxon>Streptophyta</taxon>
        <taxon>Embryophyta</taxon>
        <taxon>Tracheophyta</taxon>
        <taxon>Spermatophyta</taxon>
        <taxon>Magnoliopsida</taxon>
        <taxon>eudicotyledons</taxon>
        <taxon>Gunneridae</taxon>
        <taxon>Pentapetalae</taxon>
        <taxon>asterids</taxon>
        <taxon>lamiids</taxon>
        <taxon>Lamiales</taxon>
        <taxon>Bignoniaceae</taxon>
        <taxon>Crescentiina</taxon>
        <taxon>Tabebuia alliance</taxon>
        <taxon>Handroanthus</taxon>
    </lineage>
</organism>
<keyword evidence="6" id="KW-0326">Glycosidase</keyword>
<dbReference type="SMART" id="SM00633">
    <property type="entry name" value="Glyco_10"/>
    <property type="match status" value="1"/>
</dbReference>
<keyword evidence="7" id="KW-1185">Reference proteome</keyword>
<dbReference type="GO" id="GO:0045493">
    <property type="term" value="P:xylan catabolic process"/>
    <property type="evidence" value="ECO:0007669"/>
    <property type="project" value="UniProtKB-KW"/>
</dbReference>
<dbReference type="InterPro" id="IPR017853">
    <property type="entry name" value="GH"/>
</dbReference>
<dbReference type="OrthoDB" id="3055998at2759"/>
<evidence type="ECO:0000313" key="6">
    <source>
        <dbReference type="EMBL" id="PIN01673.1"/>
    </source>
</evidence>
<dbReference type="Gene3D" id="3.20.20.80">
    <property type="entry name" value="Glycosidases"/>
    <property type="match status" value="1"/>
</dbReference>
<dbReference type="STRING" id="429701.A0A2G9G8Q0"/>
<dbReference type="PANTHER" id="PTHR31490">
    <property type="entry name" value="GLYCOSYL HYDROLASE"/>
    <property type="match status" value="1"/>
</dbReference>
<gene>
    <name evidence="6" type="ORF">CDL12_25819</name>
</gene>